<dbReference type="AlphaFoldDB" id="A0A239KN28"/>
<dbReference type="Proteomes" id="UP000198393">
    <property type="component" value="Unassembled WGS sequence"/>
</dbReference>
<gene>
    <name evidence="1" type="ORF">SAMN05421640_2801</name>
</gene>
<evidence type="ECO:0008006" key="3">
    <source>
        <dbReference type="Google" id="ProtNLM"/>
    </source>
</evidence>
<reference evidence="1 2" key="1">
    <citation type="submission" date="2017-06" db="EMBL/GenBank/DDBJ databases">
        <authorList>
            <person name="Kim H.J."/>
            <person name="Triplett B.A."/>
        </authorList>
    </citation>
    <scope>NUCLEOTIDE SEQUENCE [LARGE SCALE GENOMIC DNA]</scope>
    <source>
        <strain evidence="1 2">DSM 19307</strain>
    </source>
</reference>
<name>A0A239KN28_EKHLU</name>
<dbReference type="EMBL" id="FZPD01000004">
    <property type="protein sequence ID" value="SNT19776.1"/>
    <property type="molecule type" value="Genomic_DNA"/>
</dbReference>
<accession>A0A239KN28</accession>
<evidence type="ECO:0000313" key="2">
    <source>
        <dbReference type="Proteomes" id="UP000198393"/>
    </source>
</evidence>
<sequence length="473" mass="52594">MILKSLITTYTMNLLAKKRLVKNILKPGLIILIPVFFGCETQNDIGIKYDLGSDANVKFIEFTLPASNIYIDSLRTDGENRILVGSQNDPLTGSVAAEGYFGFSYESGPMPRPKASTEVPNPQDTLKMDSLLVFFETESTIPLRGNTFQEFGLYELQDSLENSAIYLASLEQVKGTQIGSFSKSINVATDTLYRLKLDQMYAESFFDYLSEIAGDTNRSIGSTVFKSLAVVPGSSSESIASLSLSSDTTKMFLYTSPVDPDAKDTTYITSFRFTGKHYTYLDRNRSGSSFDGIEEKQNFDLPDGETIIDPITGISTAFSLNQLDDFFNENRSILINNASVTFEIESENNRDTLISVLNFFRKPDEGIFGPAKASNPFGNIVMADEGYFSLQSSPARGSLNSDKSKILMTSTLFYQSLYRQYLEGDSLAFRNPSSNSIVDIDDLVMVSDVDVTLQRTIIKPEGIKLRLYYTEVE</sequence>
<protein>
    <recommendedName>
        <fullName evidence="3">DUF4270 domain-containing protein</fullName>
    </recommendedName>
</protein>
<organism evidence="1 2">
    <name type="scientific">Ekhidna lutea</name>
    <dbReference type="NCBI Taxonomy" id="447679"/>
    <lineage>
        <taxon>Bacteria</taxon>
        <taxon>Pseudomonadati</taxon>
        <taxon>Bacteroidota</taxon>
        <taxon>Cytophagia</taxon>
        <taxon>Cytophagales</taxon>
        <taxon>Reichenbachiellaceae</taxon>
        <taxon>Ekhidna</taxon>
    </lineage>
</organism>
<proteinExistence type="predicted"/>
<evidence type="ECO:0000313" key="1">
    <source>
        <dbReference type="EMBL" id="SNT19776.1"/>
    </source>
</evidence>
<keyword evidence="2" id="KW-1185">Reference proteome</keyword>